<dbReference type="EMBL" id="BGPR01110484">
    <property type="protein sequence ID" value="GBM89229.1"/>
    <property type="molecule type" value="Genomic_DNA"/>
</dbReference>
<name>A0A4Y2JIG7_ARAVE</name>
<dbReference type="OrthoDB" id="4951847at2759"/>
<proteinExistence type="predicted"/>
<reference evidence="1 2" key="1">
    <citation type="journal article" date="2019" name="Sci. Rep.">
        <title>Orb-weaving spider Araneus ventricosus genome elucidates the spidroin gene catalogue.</title>
        <authorList>
            <person name="Kono N."/>
            <person name="Nakamura H."/>
            <person name="Ohtoshi R."/>
            <person name="Moran D.A.P."/>
            <person name="Shinohara A."/>
            <person name="Yoshida Y."/>
            <person name="Fujiwara M."/>
            <person name="Mori M."/>
            <person name="Tomita M."/>
            <person name="Arakawa K."/>
        </authorList>
    </citation>
    <scope>NUCLEOTIDE SEQUENCE [LARGE SCALE GENOMIC DNA]</scope>
</reference>
<organism evidence="1 2">
    <name type="scientific">Araneus ventricosus</name>
    <name type="common">Orbweaver spider</name>
    <name type="synonym">Epeira ventricosa</name>
    <dbReference type="NCBI Taxonomy" id="182803"/>
    <lineage>
        <taxon>Eukaryota</taxon>
        <taxon>Metazoa</taxon>
        <taxon>Ecdysozoa</taxon>
        <taxon>Arthropoda</taxon>
        <taxon>Chelicerata</taxon>
        <taxon>Arachnida</taxon>
        <taxon>Araneae</taxon>
        <taxon>Araneomorphae</taxon>
        <taxon>Entelegynae</taxon>
        <taxon>Araneoidea</taxon>
        <taxon>Araneidae</taxon>
        <taxon>Araneus</taxon>
    </lineage>
</organism>
<sequence>MLNANTPNVSKMEKHIKKCFKCPRWFEKVFEKDAIDNEFCFRQIPTMTSTSNLEFLKHLSFDVDDPDEPDLAREMPNTSSNNTAVSATRSSLSLSLLKTVRTANISADFQA</sequence>
<dbReference type="Proteomes" id="UP000499080">
    <property type="component" value="Unassembled WGS sequence"/>
</dbReference>
<gene>
    <name evidence="1" type="ORF">AVEN_18899_1</name>
</gene>
<evidence type="ECO:0000313" key="2">
    <source>
        <dbReference type="Proteomes" id="UP000499080"/>
    </source>
</evidence>
<evidence type="ECO:0000313" key="1">
    <source>
        <dbReference type="EMBL" id="GBM89229.1"/>
    </source>
</evidence>
<keyword evidence="2" id="KW-1185">Reference proteome</keyword>
<dbReference type="AlphaFoldDB" id="A0A4Y2JIG7"/>
<comment type="caution">
    <text evidence="1">The sequence shown here is derived from an EMBL/GenBank/DDBJ whole genome shotgun (WGS) entry which is preliminary data.</text>
</comment>
<protein>
    <submittedName>
        <fullName evidence="1">Uncharacterized protein</fullName>
    </submittedName>
</protein>
<accession>A0A4Y2JIG7</accession>